<sequence>MNNIKFKHALRILQWLGYSKFFASILGRANYNFSSFVKEVTVRGFFCFFGKKDKKSVPFLCSF</sequence>
<gene>
    <name evidence="1" type="ORF">AsAng_0057560</name>
</gene>
<proteinExistence type="predicted"/>
<accession>A0A915YL21</accession>
<reference evidence="1" key="1">
    <citation type="submission" date="2022-09" db="EMBL/GenBank/DDBJ databases">
        <title>Aureispira anguillicida sp. nov., isolated from Leptocephalus of Japanese eel Anguilla japonica.</title>
        <authorList>
            <person name="Yuasa K."/>
            <person name="Mekata T."/>
            <person name="Ikunari K."/>
        </authorList>
    </citation>
    <scope>NUCLEOTIDE SEQUENCE</scope>
    <source>
        <strain evidence="1">EL160426</strain>
    </source>
</reference>
<dbReference type="AlphaFoldDB" id="A0A915YL21"/>
<dbReference type="EMBL" id="AP026867">
    <property type="protein sequence ID" value="BDS14974.1"/>
    <property type="molecule type" value="Genomic_DNA"/>
</dbReference>
<name>A0A915YL21_9BACT</name>
<dbReference type="Proteomes" id="UP001060919">
    <property type="component" value="Chromosome"/>
</dbReference>
<organism evidence="1 2">
    <name type="scientific">Aureispira anguillae</name>
    <dbReference type="NCBI Taxonomy" id="2864201"/>
    <lineage>
        <taxon>Bacteria</taxon>
        <taxon>Pseudomonadati</taxon>
        <taxon>Bacteroidota</taxon>
        <taxon>Saprospiria</taxon>
        <taxon>Saprospirales</taxon>
        <taxon>Saprospiraceae</taxon>
        <taxon>Aureispira</taxon>
    </lineage>
</organism>
<keyword evidence="2" id="KW-1185">Reference proteome</keyword>
<evidence type="ECO:0000313" key="1">
    <source>
        <dbReference type="EMBL" id="BDS14974.1"/>
    </source>
</evidence>
<protein>
    <submittedName>
        <fullName evidence="1">Uncharacterized protein</fullName>
    </submittedName>
</protein>
<evidence type="ECO:0000313" key="2">
    <source>
        <dbReference type="Proteomes" id="UP001060919"/>
    </source>
</evidence>
<dbReference type="KEGG" id="aup:AsAng_0057560"/>